<proteinExistence type="predicted"/>
<reference evidence="2" key="1">
    <citation type="submission" date="2018-07" db="EMBL/GenBank/DDBJ databases">
        <title>Genomic and Epidemiologic Investigation of an Indolent Hospital Outbreak.</title>
        <authorList>
            <person name="Johnson R.C."/>
            <person name="Deming C."/>
            <person name="Conlan S."/>
            <person name="Zellmer C.J."/>
            <person name="Michelin A.V."/>
            <person name="Lee-Lin S.-Q."/>
            <person name="Thomas P.J."/>
            <person name="Park M."/>
            <person name="Weingarten R.A."/>
            <person name="Less J."/>
            <person name="Dekker J.P."/>
            <person name="Frank K.M."/>
            <person name="Musser K.A."/>
            <person name="Mcquiston J.R."/>
            <person name="Henderson D.K."/>
            <person name="Lau A.F."/>
            <person name="Palmore T.N."/>
            <person name="Segre J.A."/>
        </authorList>
    </citation>
    <scope>NUCLEOTIDE SEQUENCE [LARGE SCALE GENOMIC DNA]</scope>
    <source>
        <strain evidence="2">SK-CDC1_0717</strain>
    </source>
</reference>
<name>A0A430G8L1_9SPHN</name>
<gene>
    <name evidence="1" type="ORF">DAH66_03620</name>
</gene>
<sequence>MLCLIIELDWGGGDMHYLIAASLAVLAASGAAAQGQTAAAPVVLNEPSANWSVYGSGQTHKGRKDDRVQGGGAMRVTIPAKPANPWDVGASAPIKGAIGRGDRLVLAFWARLADGGSDGRTRIAGTIQQASAPYAPVLTGSVELTREWKLVHIEGVAAGDHAAGSANIALTLGGAAHTIDLGPVFVLKND</sequence>
<dbReference type="EMBL" id="QQYZ01000002">
    <property type="protein sequence ID" value="RSY89744.1"/>
    <property type="molecule type" value="Genomic_DNA"/>
</dbReference>
<evidence type="ECO:0000313" key="1">
    <source>
        <dbReference type="EMBL" id="RSY89744.1"/>
    </source>
</evidence>
<protein>
    <recommendedName>
        <fullName evidence="3">CBM-cenC domain-containing protein</fullName>
    </recommendedName>
</protein>
<accession>A0A430G8L1</accession>
<evidence type="ECO:0008006" key="3">
    <source>
        <dbReference type="Google" id="ProtNLM"/>
    </source>
</evidence>
<dbReference type="SUPFAM" id="SSF49785">
    <property type="entry name" value="Galactose-binding domain-like"/>
    <property type="match status" value="1"/>
</dbReference>
<dbReference type="Gene3D" id="2.60.120.260">
    <property type="entry name" value="Galactose-binding domain-like"/>
    <property type="match status" value="1"/>
</dbReference>
<evidence type="ECO:0000313" key="2">
    <source>
        <dbReference type="Proteomes" id="UP000287746"/>
    </source>
</evidence>
<organism evidence="1 2">
    <name type="scientific">Sphingomonas koreensis</name>
    <dbReference type="NCBI Taxonomy" id="93064"/>
    <lineage>
        <taxon>Bacteria</taxon>
        <taxon>Pseudomonadati</taxon>
        <taxon>Pseudomonadota</taxon>
        <taxon>Alphaproteobacteria</taxon>
        <taxon>Sphingomonadales</taxon>
        <taxon>Sphingomonadaceae</taxon>
        <taxon>Sphingomonas</taxon>
    </lineage>
</organism>
<dbReference type="InterPro" id="IPR008979">
    <property type="entry name" value="Galactose-bd-like_sf"/>
</dbReference>
<dbReference type="Proteomes" id="UP000287746">
    <property type="component" value="Unassembled WGS sequence"/>
</dbReference>
<dbReference type="AlphaFoldDB" id="A0A430G8L1"/>
<comment type="caution">
    <text evidence="1">The sequence shown here is derived from an EMBL/GenBank/DDBJ whole genome shotgun (WGS) entry which is preliminary data.</text>
</comment>